<dbReference type="EMBL" id="LODT01000021">
    <property type="protein sequence ID" value="KYQ96769.1"/>
    <property type="molecule type" value="Genomic_DNA"/>
</dbReference>
<keyword evidence="2" id="KW-0812">Transmembrane</keyword>
<dbReference type="OrthoDB" id="17797at2759"/>
<reference evidence="3 4" key="1">
    <citation type="submission" date="2015-12" db="EMBL/GenBank/DDBJ databases">
        <title>Dictyostelia acquired genes for synthesis and detection of signals that induce cell-type specialization by lateral gene transfer from prokaryotes.</title>
        <authorList>
            <person name="Gloeckner G."/>
            <person name="Schaap P."/>
        </authorList>
    </citation>
    <scope>NUCLEOTIDE SEQUENCE [LARGE SCALE GENOMIC DNA]</scope>
    <source>
        <strain evidence="3 4">TK</strain>
    </source>
</reference>
<proteinExistence type="predicted"/>
<evidence type="ECO:0008006" key="5">
    <source>
        <dbReference type="Google" id="ProtNLM"/>
    </source>
</evidence>
<sequence length="325" mass="36470">MSAVVGVPCYCDPSMVYIGCNEKACMAIAAIYLVFFFVPLCVTVYRLVTIKKKRDNSWSLVSHILIMICCVLRIVRSGCLLAKVWNITGMAFLFLIPIGFLICSYFSTLFVWIKIIHHVNFSKFVEKVFPFLGKTTIVAQFILMVLLFIGSFVYWSFYATNAILGFYLFSGAVGFGIFGRMIWREYKDVSNKDCGVFSDSTHAKIQKVTKLSAAAILVSALTFGLIVWSFIKPIMPVETVIAFSFIGRSIEVLWIASMLFILSPSLQTWNHNSQRMSSGAEHFDDLSDSSIDIENEKEMPSQTPMEVQAKSTESVGGSDIIKKQN</sequence>
<feature type="compositionally biased region" description="Polar residues" evidence="1">
    <location>
        <begin position="300"/>
        <end position="315"/>
    </location>
</feature>
<feature type="transmembrane region" description="Helical" evidence="2">
    <location>
        <begin position="26"/>
        <end position="48"/>
    </location>
</feature>
<accession>A0A151ZS73</accession>
<dbReference type="InParanoid" id="A0A151ZS73"/>
<evidence type="ECO:0000313" key="3">
    <source>
        <dbReference type="EMBL" id="KYQ96769.1"/>
    </source>
</evidence>
<dbReference type="AlphaFoldDB" id="A0A151ZS73"/>
<evidence type="ECO:0000313" key="4">
    <source>
        <dbReference type="Proteomes" id="UP000076078"/>
    </source>
</evidence>
<keyword evidence="2" id="KW-1133">Transmembrane helix</keyword>
<gene>
    <name evidence="3" type="ORF">DLAC_04068</name>
</gene>
<feature type="transmembrane region" description="Helical" evidence="2">
    <location>
        <begin position="60"/>
        <end position="85"/>
    </location>
</feature>
<comment type="caution">
    <text evidence="3">The sequence shown here is derived from an EMBL/GenBank/DDBJ whole genome shotgun (WGS) entry which is preliminary data.</text>
</comment>
<feature type="transmembrane region" description="Helical" evidence="2">
    <location>
        <begin position="137"/>
        <end position="157"/>
    </location>
</feature>
<dbReference type="Proteomes" id="UP000076078">
    <property type="component" value="Unassembled WGS sequence"/>
</dbReference>
<feature type="transmembrane region" description="Helical" evidence="2">
    <location>
        <begin position="163"/>
        <end position="183"/>
    </location>
</feature>
<feature type="transmembrane region" description="Helical" evidence="2">
    <location>
        <begin position="243"/>
        <end position="266"/>
    </location>
</feature>
<feature type="transmembrane region" description="Helical" evidence="2">
    <location>
        <begin position="91"/>
        <end position="116"/>
    </location>
</feature>
<feature type="transmembrane region" description="Helical" evidence="2">
    <location>
        <begin position="211"/>
        <end position="231"/>
    </location>
</feature>
<protein>
    <recommendedName>
        <fullName evidence="5">THH1/TOM1/TOM3 domain-containing protein</fullName>
    </recommendedName>
</protein>
<evidence type="ECO:0000256" key="1">
    <source>
        <dbReference type="SAM" id="MobiDB-lite"/>
    </source>
</evidence>
<dbReference type="FunCoup" id="A0A151ZS73">
    <property type="interactions" value="738"/>
</dbReference>
<feature type="region of interest" description="Disordered" evidence="1">
    <location>
        <begin position="291"/>
        <end position="325"/>
    </location>
</feature>
<keyword evidence="2" id="KW-0472">Membrane</keyword>
<keyword evidence="4" id="KW-1185">Reference proteome</keyword>
<name>A0A151ZS73_TIELA</name>
<dbReference type="OMA" id="FNTLYVW"/>
<evidence type="ECO:0000256" key="2">
    <source>
        <dbReference type="SAM" id="Phobius"/>
    </source>
</evidence>
<organism evidence="3 4">
    <name type="scientific">Tieghemostelium lacteum</name>
    <name type="common">Slime mold</name>
    <name type="synonym">Dictyostelium lacteum</name>
    <dbReference type="NCBI Taxonomy" id="361077"/>
    <lineage>
        <taxon>Eukaryota</taxon>
        <taxon>Amoebozoa</taxon>
        <taxon>Evosea</taxon>
        <taxon>Eumycetozoa</taxon>
        <taxon>Dictyostelia</taxon>
        <taxon>Dictyosteliales</taxon>
        <taxon>Raperosteliaceae</taxon>
        <taxon>Tieghemostelium</taxon>
    </lineage>
</organism>